<reference evidence="2" key="1">
    <citation type="submission" date="2009-08" db="EMBL/GenBank/DDBJ databases">
        <title>Annotation of Salpingoeca rosetta.</title>
        <authorList>
            <consortium name="The Broad Institute Genome Sequencing Platform"/>
            <person name="Russ C."/>
            <person name="Cuomo C."/>
            <person name="Burger G."/>
            <person name="Gray M.W."/>
            <person name="Holland P.W.H."/>
            <person name="King N."/>
            <person name="Lang F.B.F."/>
            <person name="Roger A.J."/>
            <person name="Ruiz-Trillo I."/>
            <person name="Young S.K."/>
            <person name="Zeng Q."/>
            <person name="Gargeya S."/>
            <person name="Alvarado L."/>
            <person name="Berlin A."/>
            <person name="Chapman S.B."/>
            <person name="Chen Z."/>
            <person name="Freedman E."/>
            <person name="Gellesch M."/>
            <person name="Goldberg J."/>
            <person name="Griggs A."/>
            <person name="Gujja S."/>
            <person name="Heilman E."/>
            <person name="Heiman D."/>
            <person name="Howarth C."/>
            <person name="Mehta T."/>
            <person name="Neiman D."/>
            <person name="Pearson M."/>
            <person name="Roberts A."/>
            <person name="Saif S."/>
            <person name="Shea T."/>
            <person name="Shenoy N."/>
            <person name="Sisk P."/>
            <person name="Stolte C."/>
            <person name="Sykes S."/>
            <person name="White J."/>
            <person name="Yandava C."/>
            <person name="Haas B."/>
            <person name="Nusbaum C."/>
            <person name="Birren B."/>
        </authorList>
    </citation>
    <scope>NUCLEOTIDE SEQUENCE [LARGE SCALE GENOMIC DNA]</scope>
    <source>
        <strain evidence="2">ATCC 50818</strain>
    </source>
</reference>
<keyword evidence="3" id="KW-1185">Reference proteome</keyword>
<dbReference type="RefSeq" id="XP_004992727.1">
    <property type="nucleotide sequence ID" value="XM_004992670.1"/>
</dbReference>
<feature type="region of interest" description="Disordered" evidence="1">
    <location>
        <begin position="85"/>
        <end position="227"/>
    </location>
</feature>
<organism evidence="3">
    <name type="scientific">Salpingoeca rosetta (strain ATCC 50818 / BSB-021)</name>
    <dbReference type="NCBI Taxonomy" id="946362"/>
    <lineage>
        <taxon>Eukaryota</taxon>
        <taxon>Choanoflagellata</taxon>
        <taxon>Craspedida</taxon>
        <taxon>Salpingoecidae</taxon>
        <taxon>Salpingoeca</taxon>
    </lineage>
</organism>
<dbReference type="KEGG" id="sre:PTSG_05834"/>
<proteinExistence type="predicted"/>
<accession>F2UCX5</accession>
<sequence length="414" mass="45347">MADDGTSMRSWGSSGGTSGSGDSRGAANDSPRSTERVREAQSNSQPRVRAAAGGGGGGEGLFWFLRDVDGLELEQRLQHRVRSVSGYEDADLPLDEHSELTLQRTAADGGKAGGGDGEVGKRTDQNSGAERNGEATGEQAEATVAPTSPTRTPRGAVMHSTPTRKAQKEKRRQEEQEQHKQKHKRGTIEQEARQGSSPTRRALDQRRSRTTSNQSGAETKSGKTGEPGSRLIQLLINHIILGQWQSVHVLLDKLVSSRPNTARSLLMAIMRDPDAIFSNTSTSLRSAEHLAWLCMKECQHHFPGSISEELQRHMEASLVLRFAVDHFSHRRQLQDGTIDIAQELLDYHYRVITAKEGPTTVSDRAVDLVDALLRSEPVLGAAVIHTLASTDMHDIARLHGDSTLRSRLLRCQVR</sequence>
<evidence type="ECO:0000313" key="2">
    <source>
        <dbReference type="EMBL" id="EGD74470.1"/>
    </source>
</evidence>
<gene>
    <name evidence="2" type="ORF">PTSG_05834</name>
</gene>
<evidence type="ECO:0000313" key="3">
    <source>
        <dbReference type="Proteomes" id="UP000007799"/>
    </source>
</evidence>
<feature type="compositionally biased region" description="Low complexity" evidence="1">
    <location>
        <begin position="1"/>
        <end position="12"/>
    </location>
</feature>
<dbReference type="AlphaFoldDB" id="F2UCX5"/>
<feature type="region of interest" description="Disordered" evidence="1">
    <location>
        <begin position="1"/>
        <end position="61"/>
    </location>
</feature>
<dbReference type="InParanoid" id="F2UCX5"/>
<dbReference type="EMBL" id="GL832969">
    <property type="protein sequence ID" value="EGD74470.1"/>
    <property type="molecule type" value="Genomic_DNA"/>
</dbReference>
<evidence type="ECO:0000256" key="1">
    <source>
        <dbReference type="SAM" id="MobiDB-lite"/>
    </source>
</evidence>
<dbReference type="Proteomes" id="UP000007799">
    <property type="component" value="Unassembled WGS sequence"/>
</dbReference>
<dbReference type="GeneID" id="16073298"/>
<protein>
    <submittedName>
        <fullName evidence="2">Uncharacterized protein</fullName>
    </submittedName>
</protein>
<name>F2UCX5_SALR5</name>